<organism evidence="3 4">
    <name type="scientific">Candidatus Curtissbacteria bacterium RIFCSPHIGHO2_12_FULL_41_17</name>
    <dbReference type="NCBI Taxonomy" id="1797722"/>
    <lineage>
        <taxon>Bacteria</taxon>
        <taxon>Candidatus Curtissiibacteriota</taxon>
    </lineage>
</organism>
<reference evidence="3 4" key="1">
    <citation type="journal article" date="2016" name="Nat. Commun.">
        <title>Thousands of microbial genomes shed light on interconnected biogeochemical processes in an aquifer system.</title>
        <authorList>
            <person name="Anantharaman K."/>
            <person name="Brown C.T."/>
            <person name="Hug L.A."/>
            <person name="Sharon I."/>
            <person name="Castelle C.J."/>
            <person name="Probst A.J."/>
            <person name="Thomas B.C."/>
            <person name="Singh A."/>
            <person name="Wilkins M.J."/>
            <person name="Karaoz U."/>
            <person name="Brodie E.L."/>
            <person name="Williams K.H."/>
            <person name="Hubbard S.S."/>
            <person name="Banfield J.F."/>
        </authorList>
    </citation>
    <scope>NUCLEOTIDE SEQUENCE [LARGE SCALE GENOMIC DNA]</scope>
</reference>
<dbReference type="PANTHER" id="PTHR34477">
    <property type="entry name" value="UPF0213 PROTEIN YHBQ"/>
    <property type="match status" value="1"/>
</dbReference>
<name>A0A1F5HJK3_9BACT</name>
<dbReference type="EMBL" id="MFBL01000038">
    <property type="protein sequence ID" value="OGE04317.1"/>
    <property type="molecule type" value="Genomic_DNA"/>
</dbReference>
<dbReference type="InterPro" id="IPR000305">
    <property type="entry name" value="GIY-YIG_endonuc"/>
</dbReference>
<comment type="caution">
    <text evidence="3">The sequence shown here is derived from an EMBL/GenBank/DDBJ whole genome shotgun (WGS) entry which is preliminary data.</text>
</comment>
<evidence type="ECO:0000313" key="3">
    <source>
        <dbReference type="EMBL" id="OGE04317.1"/>
    </source>
</evidence>
<dbReference type="AlphaFoldDB" id="A0A1F5HJK3"/>
<proteinExistence type="inferred from homology"/>
<feature type="domain" description="GIY-YIG" evidence="2">
    <location>
        <begin position="4"/>
        <end position="80"/>
    </location>
</feature>
<dbReference type="InterPro" id="IPR050190">
    <property type="entry name" value="UPF0213_domain"/>
</dbReference>
<dbReference type="PANTHER" id="PTHR34477:SF5">
    <property type="entry name" value="BSL5627 PROTEIN"/>
    <property type="match status" value="1"/>
</dbReference>
<dbReference type="Pfam" id="PF01541">
    <property type="entry name" value="GIY-YIG"/>
    <property type="match status" value="1"/>
</dbReference>
<sequence length="98" mass="11713">MKQKEYFVYIATNKYNRVLYTGITNNLIRRLYEHKNKLVSSFTSKYNVTKLIYWEAFDSPLDAIAREKQIKAGSRVRKLELIKSINPDFEDLYEKLVQ</sequence>
<dbReference type="Gene3D" id="3.40.1440.10">
    <property type="entry name" value="GIY-YIG endonuclease"/>
    <property type="match status" value="1"/>
</dbReference>
<dbReference type="InterPro" id="IPR035901">
    <property type="entry name" value="GIY-YIG_endonuc_sf"/>
</dbReference>
<comment type="similarity">
    <text evidence="1">Belongs to the UPF0213 family.</text>
</comment>
<dbReference type="Proteomes" id="UP000178369">
    <property type="component" value="Unassembled WGS sequence"/>
</dbReference>
<dbReference type="CDD" id="cd10448">
    <property type="entry name" value="GIY-YIG_unchar_3"/>
    <property type="match status" value="1"/>
</dbReference>
<evidence type="ECO:0000313" key="4">
    <source>
        <dbReference type="Proteomes" id="UP000178369"/>
    </source>
</evidence>
<gene>
    <name evidence="3" type="ORF">A3F45_04525</name>
</gene>
<evidence type="ECO:0000259" key="2">
    <source>
        <dbReference type="PROSITE" id="PS50164"/>
    </source>
</evidence>
<evidence type="ECO:0000256" key="1">
    <source>
        <dbReference type="ARBA" id="ARBA00007435"/>
    </source>
</evidence>
<accession>A0A1F5HJK3</accession>
<dbReference type="PROSITE" id="PS50164">
    <property type="entry name" value="GIY_YIG"/>
    <property type="match status" value="1"/>
</dbReference>
<dbReference type="SUPFAM" id="SSF82771">
    <property type="entry name" value="GIY-YIG endonuclease"/>
    <property type="match status" value="1"/>
</dbReference>
<protein>
    <submittedName>
        <fullName evidence="3">Excinuclease ABC subunit C</fullName>
    </submittedName>
</protein>